<evidence type="ECO:0000313" key="4">
    <source>
        <dbReference type="EMBL" id="NUV30785.1"/>
    </source>
</evidence>
<dbReference type="GO" id="GO:0004386">
    <property type="term" value="F:helicase activity"/>
    <property type="evidence" value="ECO:0007669"/>
    <property type="project" value="UniProtKB-KW"/>
</dbReference>
<dbReference type="SMART" id="SM00490">
    <property type="entry name" value="HELICc"/>
    <property type="match status" value="1"/>
</dbReference>
<dbReference type="Gene3D" id="3.40.50.300">
    <property type="entry name" value="P-loop containing nucleotide triphosphate hydrolases"/>
    <property type="match status" value="2"/>
</dbReference>
<comment type="caution">
    <text evidence="4">The sequence shown here is derived from an EMBL/GenBank/DDBJ whole genome shotgun (WGS) entry which is preliminary data.</text>
</comment>
<feature type="region of interest" description="Disordered" evidence="1">
    <location>
        <begin position="490"/>
        <end position="522"/>
    </location>
</feature>
<dbReference type="Proteomes" id="UP000540128">
    <property type="component" value="Unassembled WGS sequence"/>
</dbReference>
<protein>
    <submittedName>
        <fullName evidence="4">DEAD/DEAH box helicase family protein</fullName>
    </submittedName>
</protein>
<dbReference type="InterPro" id="IPR001650">
    <property type="entry name" value="Helicase_C-like"/>
</dbReference>
<dbReference type="PANTHER" id="PTHR47396">
    <property type="entry name" value="TYPE I RESTRICTION ENZYME ECOKI R PROTEIN"/>
    <property type="match status" value="1"/>
</dbReference>
<gene>
    <name evidence="4" type="ORF">G6W59_21160</name>
</gene>
<dbReference type="EMBL" id="JAANNT010000020">
    <property type="protein sequence ID" value="NUV30785.1"/>
    <property type="molecule type" value="Genomic_DNA"/>
</dbReference>
<keyword evidence="4" id="KW-0347">Helicase</keyword>
<feature type="compositionally biased region" description="Low complexity" evidence="1">
    <location>
        <begin position="785"/>
        <end position="802"/>
    </location>
</feature>
<dbReference type="GO" id="GO:0003677">
    <property type="term" value="F:DNA binding"/>
    <property type="evidence" value="ECO:0007669"/>
    <property type="project" value="InterPro"/>
</dbReference>
<evidence type="ECO:0000256" key="1">
    <source>
        <dbReference type="SAM" id="MobiDB-lite"/>
    </source>
</evidence>
<dbReference type="GO" id="GO:0005829">
    <property type="term" value="C:cytosol"/>
    <property type="evidence" value="ECO:0007669"/>
    <property type="project" value="TreeGrafter"/>
</dbReference>
<keyword evidence="4" id="KW-0067">ATP-binding</keyword>
<dbReference type="AlphaFoldDB" id="A0A7Y6CCG6"/>
<dbReference type="GO" id="GO:0005524">
    <property type="term" value="F:ATP binding"/>
    <property type="evidence" value="ECO:0007669"/>
    <property type="project" value="InterPro"/>
</dbReference>
<feature type="region of interest" description="Disordered" evidence="1">
    <location>
        <begin position="763"/>
        <end position="812"/>
    </location>
</feature>
<keyword evidence="4" id="KW-0547">Nucleotide-binding</keyword>
<dbReference type="Pfam" id="PF03457">
    <property type="entry name" value="HA"/>
    <property type="match status" value="1"/>
</dbReference>
<dbReference type="PROSITE" id="PS51194">
    <property type="entry name" value="HELICASE_CTER"/>
    <property type="match status" value="1"/>
</dbReference>
<dbReference type="SUPFAM" id="SSF52540">
    <property type="entry name" value="P-loop containing nucleoside triphosphate hydrolases"/>
    <property type="match status" value="1"/>
</dbReference>
<accession>A0A7Y6CCG6</accession>
<dbReference type="InterPro" id="IPR050742">
    <property type="entry name" value="Helicase_Restrict-Modif_Enz"/>
</dbReference>
<name>A0A7Y6CCG6_9ACTN</name>
<feature type="domain" description="Helicase ATP-binding" evidence="2">
    <location>
        <begin position="28"/>
        <end position="226"/>
    </location>
</feature>
<dbReference type="Pfam" id="PF00271">
    <property type="entry name" value="Helicase_C"/>
    <property type="match status" value="1"/>
</dbReference>
<dbReference type="Pfam" id="PF04851">
    <property type="entry name" value="ResIII"/>
    <property type="match status" value="1"/>
</dbReference>
<feature type="compositionally biased region" description="Pro residues" evidence="1">
    <location>
        <begin position="767"/>
        <end position="784"/>
    </location>
</feature>
<feature type="domain" description="Helicase C-terminal" evidence="3">
    <location>
        <begin position="284"/>
        <end position="489"/>
    </location>
</feature>
<dbReference type="PANTHER" id="PTHR47396:SF1">
    <property type="entry name" value="ATP-DEPENDENT HELICASE IRC3-RELATED"/>
    <property type="match status" value="1"/>
</dbReference>
<evidence type="ECO:0000259" key="3">
    <source>
        <dbReference type="PROSITE" id="PS51194"/>
    </source>
</evidence>
<evidence type="ECO:0000259" key="2">
    <source>
        <dbReference type="PROSITE" id="PS51192"/>
    </source>
</evidence>
<reference evidence="4 5" key="1">
    <citation type="submission" date="2020-03" db="EMBL/GenBank/DDBJ databases">
        <title>Complete genome sequence of sixteen Streptomyces strains facilitates identification of candidate genes involved in plant growth-promotion in grain legumes and cereals.</title>
        <authorList>
            <person name="Gopalakrishnan S."/>
            <person name="Thakur V."/>
            <person name="Saxena R."/>
            <person name="Vadlamudi S."/>
            <person name="Purohit S."/>
            <person name="Kumar V."/>
            <person name="Rathore A."/>
            <person name="Chitikineni A."/>
            <person name="Varshney R.K."/>
        </authorList>
    </citation>
    <scope>NUCLEOTIDE SEQUENCE [LARGE SCALE GENOMIC DNA]</scope>
    <source>
        <strain evidence="4 5">KAI-180</strain>
    </source>
</reference>
<keyword evidence="5" id="KW-1185">Reference proteome</keyword>
<evidence type="ECO:0000313" key="5">
    <source>
        <dbReference type="Proteomes" id="UP000540128"/>
    </source>
</evidence>
<dbReference type="InterPro" id="IPR014001">
    <property type="entry name" value="Helicase_ATP-bd"/>
</dbReference>
<dbReference type="PROSITE" id="PS51192">
    <property type="entry name" value="HELICASE_ATP_BIND_1"/>
    <property type="match status" value="1"/>
</dbReference>
<dbReference type="Gene3D" id="6.10.140.530">
    <property type="match status" value="1"/>
</dbReference>
<dbReference type="GO" id="GO:0016787">
    <property type="term" value="F:hydrolase activity"/>
    <property type="evidence" value="ECO:0007669"/>
    <property type="project" value="InterPro"/>
</dbReference>
<dbReference type="InterPro" id="IPR005114">
    <property type="entry name" value="Helicase_assoc"/>
</dbReference>
<dbReference type="CDD" id="cd18785">
    <property type="entry name" value="SF2_C"/>
    <property type="match status" value="1"/>
</dbReference>
<sequence>MGEVLRLRRHQEEAVPALIDGLYGSRNGDLPARGLRGQLCSAPGTGKTVSAAVAALKLAPRGLTGVLVPTLDLLTQTVQSWRRAGHRAPGVAVCHLGTDPLLESLDVRCTTNPTQLALWTRDQPALVFATNASLSPQGLADGQDETELALSVLEEAMRGTYGQRLRPFDLLVIDEAHHFAGDLDRAWTAVHDQDRIPAARRLYMTATPRLWDTSATATGGLARPIASMNDPAIFGPVLHDLGLMEAIEKAILARFEVDVLEIRDPEPPGSAASREEVRGRRLAALQAALLKYTDLTGVRSLMTFHTLTAEAMAFARALPATAAELHETDPATYPKRVHADWLSGEHPAQHRRTVLDRFADGLDHEGWVSDVSFLSSCQVLGEGVDIRGRRGVDAVVFADTRQSTVQIIQIIGRALRQEPEEGKVARIVVPVFLEPGEDPDHMVSSPSYRPLVAVLQGLRAYDENILERMLPQRTTQRGASTPTLNLDPQAEAAAGSKAAEDTPATDDTSEEQTTGTQHPGTAATADVPLLHFSLPRNPDVLAAFLRTRVLQPDSTSWLQGFEHFREWVDHQGHAQIPIDTVVAGPGGGTYPLGSWTSEQRRGFVEGTIKAWRAELLDDYGMIWSVADAAFWKKLPAARRYYAKYATLAAPRSAVIDDVPVGQWLAHLRKPGGLGSDPERARLRRDALTAIDPYWNPGWPVEWQRHYAAARTLLSEETGPVTVFPGLTVHGTDIGKWLHHQTDPEVWNTLMPGQIELLVQLGLSPRTPTTPPANPALPTPSPRPALPAAETVSAPAPRTSATPTPTPSKGFPRGIAALRQYSARTGRLTPPRAEVETMPDGATVAVGVWFSNTKARRAKLTSHQRAELVELGHEWAAEEGAAR</sequence>
<keyword evidence="4" id="KW-0378">Hydrolase</keyword>
<proteinExistence type="predicted"/>
<organism evidence="4 5">
    <name type="scientific">Streptomyces odorifer</name>
    <dbReference type="NCBI Taxonomy" id="53450"/>
    <lineage>
        <taxon>Bacteria</taxon>
        <taxon>Bacillati</taxon>
        <taxon>Actinomycetota</taxon>
        <taxon>Actinomycetes</taxon>
        <taxon>Kitasatosporales</taxon>
        <taxon>Streptomycetaceae</taxon>
        <taxon>Streptomyces</taxon>
        <taxon>Streptomyces albidoflavus group</taxon>
    </lineage>
</organism>
<dbReference type="RefSeq" id="WP_175457067.1">
    <property type="nucleotide sequence ID" value="NZ_JAANNT010000020.1"/>
</dbReference>
<dbReference type="SMART" id="SM00487">
    <property type="entry name" value="DEXDc"/>
    <property type="match status" value="1"/>
</dbReference>
<dbReference type="InterPro" id="IPR027417">
    <property type="entry name" value="P-loop_NTPase"/>
</dbReference>
<dbReference type="InterPro" id="IPR006935">
    <property type="entry name" value="Helicase/UvrB_N"/>
</dbReference>